<accession>A0AAX4NEI9</accession>
<evidence type="ECO:0000313" key="2">
    <source>
        <dbReference type="Proteomes" id="UP001431510"/>
    </source>
</evidence>
<proteinExistence type="predicted"/>
<sequence length="94" mass="10116">MQGVCMVNGIRCGDPNAIIGGQVEGGAFTDWRSRGAGMLVELTGFDAAVAIFKSVYWGDDWIAGMDVVTWSSGGAETHLYVKGGEFIFDKCWKC</sequence>
<protein>
    <submittedName>
        <fullName evidence="1">Uncharacterized protein</fullName>
    </submittedName>
</protein>
<organism evidence="1 2">
    <name type="scientific">Salmonella phage KKP_3822</name>
    <dbReference type="NCBI Taxonomy" id="3027681"/>
    <lineage>
        <taxon>Viruses</taxon>
        <taxon>Duplodnaviria</taxon>
        <taxon>Heunggongvirae</taxon>
        <taxon>Uroviricota</taxon>
        <taxon>Caudoviricetes</taxon>
    </lineage>
</organism>
<name>A0AAX4NEI9_9CAUD</name>
<dbReference type="EMBL" id="OQ674104">
    <property type="protein sequence ID" value="WYX90317.1"/>
    <property type="molecule type" value="Genomic_DNA"/>
</dbReference>
<dbReference type="Proteomes" id="UP001431510">
    <property type="component" value="Segment"/>
</dbReference>
<reference evidence="1" key="1">
    <citation type="submission" date="2023-03" db="EMBL/GenBank/DDBJ databases">
        <title>Newly Isolated Salmophages for Biocontrol of Salmonella in Ready-To-Eat Plant-Based Food.</title>
        <authorList>
            <person name="Wojcicki M."/>
            <person name="Swider O."/>
            <person name="Srednicka P."/>
            <person name="Ilczuk T."/>
            <person name="Koperski L."/>
            <person name="Shymialevich D."/>
            <person name="Cieslak H."/>
            <person name="Sokolowska B."/>
            <person name="Juszczuk-Kubiak E."/>
        </authorList>
    </citation>
    <scope>NUCLEOTIDE SEQUENCE</scope>
</reference>
<evidence type="ECO:0000313" key="1">
    <source>
        <dbReference type="EMBL" id="WYX90317.1"/>
    </source>
</evidence>
<gene>
    <name evidence="1" type="ORF">PTQ24_000042</name>
</gene>